<sequence length="315" mass="34737">MKDVDPSVNVARVLVFRVRFLEQAELPVWKGNIIRGAIGSVLPKVCGFKRLNCGKCLIWYMCPFGYLYRARSKGIVLRKLRGVSKPFVLKPPLTDARSFSPGDMLEFSAVLAGDAVRFEKDLLVSVLELGGRGLGVKSARGRFEVVEVAARNPVTGFESIVYRGGSFFDSRAVVTVGDLVKRASEISSGKSLQASFLTPYRVVEGGVAGPLTSFESLVKSALRRFSVIMPQYMYVNPVRDVGKLLEEARKVGLAGADLHRVPIVYRGKREDYYVGTYEFKGEIGMDVALLLAFSELFHIGKRASYGHGWPVFLPG</sequence>
<evidence type="ECO:0000313" key="3">
    <source>
        <dbReference type="Proteomes" id="UP000001068"/>
    </source>
</evidence>
<dbReference type="eggNOG" id="arCOG10147">
    <property type="taxonomic scope" value="Archaea"/>
</dbReference>
<dbReference type="EMBL" id="CP002363">
    <property type="protein sequence ID" value="ADV65303.1"/>
    <property type="molecule type" value="Genomic_DNA"/>
</dbReference>
<keyword evidence="3" id="KW-1185">Reference proteome</keyword>
<dbReference type="Proteomes" id="UP000001068">
    <property type="component" value="Chromosome"/>
</dbReference>
<protein>
    <recommendedName>
        <fullName evidence="1">CRISPR-associated protein Cas6 C-terminal domain-containing protein</fullName>
    </recommendedName>
</protein>
<evidence type="ECO:0000259" key="1">
    <source>
        <dbReference type="Pfam" id="PF10040"/>
    </source>
</evidence>
<dbReference type="Gene3D" id="3.30.70.1900">
    <property type="match status" value="1"/>
</dbReference>
<dbReference type="KEGG" id="dmu:Desmu_1001"/>
<dbReference type="STRING" id="765177.Desmu_1001"/>
<dbReference type="HOGENOM" id="CLU_050021_0_0_2"/>
<evidence type="ECO:0000313" key="2">
    <source>
        <dbReference type="EMBL" id="ADV65303.1"/>
    </source>
</evidence>
<gene>
    <name evidence="2" type="ordered locus">Desmu_1001</name>
</gene>
<reference evidence="2 3" key="2">
    <citation type="journal article" date="2011" name="Stand. Genomic Sci.">
        <title>Complete genome sequence of Desulfurococcus mucosus type strain (O7/1).</title>
        <authorList>
            <person name="Wirth R."/>
            <person name="Chertkov O."/>
            <person name="Held B."/>
            <person name="Lapidus A."/>
            <person name="Nolan M."/>
            <person name="Lucas S."/>
            <person name="Hammon N."/>
            <person name="Deshpande S."/>
            <person name="Cheng J.F."/>
            <person name="Tapia R."/>
            <person name="Han C."/>
            <person name="Goodwin L."/>
            <person name="Pitluck S."/>
            <person name="Liolios K."/>
            <person name="Ioanna P."/>
            <person name="Ivanova N."/>
            <person name="Mavromatis K."/>
            <person name="Mikhailova N."/>
            <person name="Pati A."/>
            <person name="Chen A."/>
            <person name="Palaniappan K."/>
            <person name="Land M."/>
            <person name="Hauser L."/>
            <person name="Chang Y.J."/>
            <person name="Jeffries C.D."/>
            <person name="Bilek Y."/>
            <person name="Hader T."/>
            <person name="Rohde M."/>
            <person name="Spring S."/>
            <person name="Sikorski J."/>
            <person name="Goker M."/>
            <person name="Woyke T."/>
            <person name="Bristow J."/>
            <person name="Eisen J.A."/>
            <person name="Markowitz V."/>
            <person name="Hugenholtz P."/>
            <person name="Kyrpides N.C."/>
            <person name="Klenk H.P."/>
        </authorList>
    </citation>
    <scope>NUCLEOTIDE SEQUENCE [LARGE SCALE GENOMIC DNA]</scope>
    <source>
        <strain evidence="3">ATCC 35584 / DSM 2162 / JCM 9187 / O7/1</strain>
    </source>
</reference>
<dbReference type="AlphaFoldDB" id="E8R9X7"/>
<proteinExistence type="predicted"/>
<reference evidence="3" key="1">
    <citation type="submission" date="2010-11" db="EMBL/GenBank/DDBJ databases">
        <title>The complete genome of Desulfurococcus mucosus DSM 2162.</title>
        <authorList>
            <consortium name="US DOE Joint Genome Institute (JGI-PGF)"/>
            <person name="Lucas S."/>
            <person name="Copeland A."/>
            <person name="Lapidus A."/>
            <person name="Bruce D."/>
            <person name="Goodwin L."/>
            <person name="Pitluck S."/>
            <person name="Kyrpides N."/>
            <person name="Mavromatis K."/>
            <person name="Pagani I."/>
            <person name="Ivanova N."/>
            <person name="Ovchinnikova G."/>
            <person name="Chertkov O."/>
            <person name="Held B."/>
            <person name="Brettin T."/>
            <person name="Detter J.C."/>
            <person name="Tapia R."/>
            <person name="Han C."/>
            <person name="Land M."/>
            <person name="Hauser L."/>
            <person name="Markowitz V."/>
            <person name="Cheng J.-F."/>
            <person name="Hugenholtz P."/>
            <person name="Woyke T."/>
            <person name="Wu D."/>
            <person name="Wirth R."/>
            <person name="Bilek Y."/>
            <person name="Hader T."/>
            <person name="Klenk H.-P."/>
            <person name="Eisen J.A."/>
        </authorList>
    </citation>
    <scope>NUCLEOTIDE SEQUENCE [LARGE SCALE GENOMIC DNA]</scope>
    <source>
        <strain evidence="3">ATCC 35584 / DSM 2162 / JCM 9187 / O7/1</strain>
    </source>
</reference>
<name>E8R9X7_DESM0</name>
<feature type="domain" description="CRISPR-associated protein Cas6 C-terminal" evidence="1">
    <location>
        <begin position="195"/>
        <end position="308"/>
    </location>
</feature>
<organism evidence="2 3">
    <name type="scientific">Desulfurococcus mucosus (strain ATCC 35584 / DSM 2162 / JCM 9187 / O7/1)</name>
    <dbReference type="NCBI Taxonomy" id="765177"/>
    <lineage>
        <taxon>Archaea</taxon>
        <taxon>Thermoproteota</taxon>
        <taxon>Thermoprotei</taxon>
        <taxon>Desulfurococcales</taxon>
        <taxon>Desulfurococcaceae</taxon>
        <taxon>Desulfurococcus</taxon>
    </lineage>
</organism>
<accession>E8R9X7</accession>
<dbReference type="Pfam" id="PF10040">
    <property type="entry name" value="CRISPR_Cas6"/>
    <property type="match status" value="1"/>
</dbReference>
<dbReference type="InterPro" id="IPR019267">
    <property type="entry name" value="CRISPR-assoc_Cas6_C"/>
</dbReference>